<accession>A0A934PTG4</accession>
<dbReference type="RefSeq" id="WP_200065725.1">
    <property type="nucleotide sequence ID" value="NZ_JAEHFW010000001.1"/>
</dbReference>
<evidence type="ECO:0000313" key="2">
    <source>
        <dbReference type="EMBL" id="MBK0379291.1"/>
    </source>
</evidence>
<evidence type="ECO:0000256" key="1">
    <source>
        <dbReference type="SAM" id="Phobius"/>
    </source>
</evidence>
<dbReference type="AlphaFoldDB" id="A0A934PTG4"/>
<name>A0A934PTG4_9SPHI</name>
<keyword evidence="1" id="KW-0472">Membrane</keyword>
<comment type="caution">
    <text evidence="2">The sequence shown here is derived from an EMBL/GenBank/DDBJ whole genome shotgun (WGS) entry which is preliminary data.</text>
</comment>
<keyword evidence="3" id="KW-1185">Reference proteome</keyword>
<keyword evidence="1" id="KW-1133">Transmembrane helix</keyword>
<organism evidence="2 3">
    <name type="scientific">Mucilaginibacter segetis</name>
    <dbReference type="NCBI Taxonomy" id="2793071"/>
    <lineage>
        <taxon>Bacteria</taxon>
        <taxon>Pseudomonadati</taxon>
        <taxon>Bacteroidota</taxon>
        <taxon>Sphingobacteriia</taxon>
        <taxon>Sphingobacteriales</taxon>
        <taxon>Sphingobacteriaceae</taxon>
        <taxon>Mucilaginibacter</taxon>
    </lineage>
</organism>
<feature type="transmembrane region" description="Helical" evidence="1">
    <location>
        <begin position="6"/>
        <end position="27"/>
    </location>
</feature>
<keyword evidence="1" id="KW-0812">Transmembrane</keyword>
<protein>
    <submittedName>
        <fullName evidence="2">Uncharacterized protein</fullName>
    </submittedName>
</protein>
<dbReference type="EMBL" id="JAEHFW010000001">
    <property type="protein sequence ID" value="MBK0379291.1"/>
    <property type="molecule type" value="Genomic_DNA"/>
</dbReference>
<gene>
    <name evidence="2" type="ORF">I5M19_08240</name>
</gene>
<proteinExistence type="predicted"/>
<reference evidence="2" key="1">
    <citation type="submission" date="2020-12" db="EMBL/GenBank/DDBJ databases">
        <title>Bacterial novel species Mucilaginibacter sp. SD-g isolated from soil.</title>
        <authorList>
            <person name="Jung H.-Y."/>
        </authorList>
    </citation>
    <scope>NUCLEOTIDE SEQUENCE</scope>
    <source>
        <strain evidence="2">SD-g</strain>
    </source>
</reference>
<evidence type="ECO:0000313" key="3">
    <source>
        <dbReference type="Proteomes" id="UP000613193"/>
    </source>
</evidence>
<dbReference type="Proteomes" id="UP000613193">
    <property type="component" value="Unassembled WGS sequence"/>
</dbReference>
<sequence>MLNHISWPQYSTAILVLTAAWYAYVALRFNLFKLKTATPDSLPAVATAPVIGSVREEPGMQALPAEELVFGSSAPDNISDQTGPADNFLTEAQTLADATANKTDFLALLELLVCKYEHDELNFQALYPQLRLVFDVTAGEWPQHPTP</sequence>